<feature type="repeat" description="PPR" evidence="2">
    <location>
        <begin position="313"/>
        <end position="347"/>
    </location>
</feature>
<dbReference type="GO" id="GO:0048731">
    <property type="term" value="P:system development"/>
    <property type="evidence" value="ECO:0007669"/>
    <property type="project" value="UniProtKB-ARBA"/>
</dbReference>
<evidence type="ECO:0000256" key="2">
    <source>
        <dbReference type="PROSITE-ProRule" id="PRU00708"/>
    </source>
</evidence>
<feature type="repeat" description="PPR" evidence="2">
    <location>
        <begin position="517"/>
        <end position="551"/>
    </location>
</feature>
<dbReference type="SUPFAM" id="SSF48452">
    <property type="entry name" value="TPR-like"/>
    <property type="match status" value="1"/>
</dbReference>
<protein>
    <recommendedName>
        <fullName evidence="5">Pentatricopeptide repeat-containing protein</fullName>
    </recommendedName>
</protein>
<dbReference type="InterPro" id="IPR046960">
    <property type="entry name" value="PPR_At4g14850-like_plant"/>
</dbReference>
<organism evidence="3 4">
    <name type="scientific">Ceratopteris richardii</name>
    <name type="common">Triangle waterfern</name>
    <dbReference type="NCBI Taxonomy" id="49495"/>
    <lineage>
        <taxon>Eukaryota</taxon>
        <taxon>Viridiplantae</taxon>
        <taxon>Streptophyta</taxon>
        <taxon>Embryophyta</taxon>
        <taxon>Tracheophyta</taxon>
        <taxon>Polypodiopsida</taxon>
        <taxon>Polypodiidae</taxon>
        <taxon>Polypodiales</taxon>
        <taxon>Pteridineae</taxon>
        <taxon>Pteridaceae</taxon>
        <taxon>Parkerioideae</taxon>
        <taxon>Ceratopteris</taxon>
    </lineage>
</organism>
<feature type="repeat" description="PPR" evidence="2">
    <location>
        <begin position="109"/>
        <end position="143"/>
    </location>
</feature>
<dbReference type="PROSITE" id="PS51375">
    <property type="entry name" value="PPR"/>
    <property type="match status" value="6"/>
</dbReference>
<dbReference type="OrthoDB" id="185373at2759"/>
<dbReference type="GO" id="GO:0009451">
    <property type="term" value="P:RNA modification"/>
    <property type="evidence" value="ECO:0007669"/>
    <property type="project" value="InterPro"/>
</dbReference>
<feature type="repeat" description="PPR" evidence="2">
    <location>
        <begin position="415"/>
        <end position="449"/>
    </location>
</feature>
<dbReference type="NCBIfam" id="TIGR00756">
    <property type="entry name" value="PPR"/>
    <property type="match status" value="6"/>
</dbReference>
<dbReference type="Gene3D" id="1.25.40.10">
    <property type="entry name" value="Tetratricopeptide repeat domain"/>
    <property type="match status" value="5"/>
</dbReference>
<dbReference type="Pfam" id="PF13041">
    <property type="entry name" value="PPR_2"/>
    <property type="match status" value="5"/>
</dbReference>
<sequence>MASCSGAFIPCLIEQKISKYIKSGNLQQALALYKTIKSSASDHENTLVCLLKGCIKLNDVDKASEVHSAIAIKGLDRNPVIGRSLVDFYAKHGKLKRAQEVFDKLETQDVAVWTPLISGYAKHGHAKEALLLYGRMCETGVLATSAALSCCLRACSSIQEIRKGQEIHAEVERRGLLEQDRTIANGLVDLYANCGLLAKAREVFYQHQNRDVVSWTTIMSAYAKNGQSDEALNQFEYMQQAGVSPDLVAFVCAVKACSNIKAGLEGLVLHVEIARHEAVEKNLILGNALVDMYVNCSLLSKAQDVFDKLPVKDRISYTALIGGYAVHGFGNEALELLELMQLNGVTPNVVTYICGLKACRSIGALDRGEQIHEELLNHGLLGKDLNLSNTLIDMYASCGSFAKAQEVFNELKFHNVVSWTALIAGYVNYGHGEEAICFFELMQQNNIVPDAVSYSCALRACGTIGAAEKGLKLHQEVQKRRLLASNLVLGNALVDMYAKCGLLLKAKEVFCKLPMRDTVSWNALLAGYVNNEHSEEALKVLHEMQCKNVPFDEVTIICGLKACGNLGALEVGSQLHAKVDERRSMKDDILVTNALIDMYAGCGLMYKAQEIFDKVLDADIVSWTSLIAGYGQLGKSKEAFEIYDRMREIGVLPNTVTFQSVLNACSHVGLFNEASTYLQYMNYYELTESLGHVTCIIDLLARAGQLQVAVSIIECMPFHPNLVIWHIILSACNKCSHVKLGRHVFEHALALNEYEPSTYISAGNLYGHALLMKQRNDLDSVGDAGPGFASL</sequence>
<keyword evidence="1" id="KW-0677">Repeat</keyword>
<evidence type="ECO:0008006" key="5">
    <source>
        <dbReference type="Google" id="ProtNLM"/>
    </source>
</evidence>
<dbReference type="InterPro" id="IPR002885">
    <property type="entry name" value="PPR_rpt"/>
</dbReference>
<dbReference type="Pfam" id="PF01535">
    <property type="entry name" value="PPR"/>
    <property type="match status" value="5"/>
</dbReference>
<proteinExistence type="predicted"/>
<dbReference type="Proteomes" id="UP000825935">
    <property type="component" value="Chromosome 26"/>
</dbReference>
<dbReference type="AlphaFoldDB" id="A0A8T2RKV1"/>
<comment type="caution">
    <text evidence="3">The sequence shown here is derived from an EMBL/GenBank/DDBJ whole genome shotgun (WGS) entry which is preliminary data.</text>
</comment>
<dbReference type="FunFam" id="1.25.40.10:FF:000158">
    <property type="entry name" value="pentatricopeptide repeat-containing protein At2g33680"/>
    <property type="match status" value="1"/>
</dbReference>
<dbReference type="FunFam" id="1.25.40.10:FF:000073">
    <property type="entry name" value="Pentatricopeptide repeat-containing protein chloroplastic"/>
    <property type="match status" value="2"/>
</dbReference>
<reference evidence="3" key="1">
    <citation type="submission" date="2021-08" db="EMBL/GenBank/DDBJ databases">
        <title>WGS assembly of Ceratopteris richardii.</title>
        <authorList>
            <person name="Marchant D.B."/>
            <person name="Chen G."/>
            <person name="Jenkins J."/>
            <person name="Shu S."/>
            <person name="Leebens-Mack J."/>
            <person name="Grimwood J."/>
            <person name="Schmutz J."/>
            <person name="Soltis P."/>
            <person name="Soltis D."/>
            <person name="Chen Z.-H."/>
        </authorList>
    </citation>
    <scope>NUCLEOTIDE SEQUENCE</scope>
    <source>
        <strain evidence="3">Whitten #5841</strain>
        <tissue evidence="3">Leaf</tissue>
    </source>
</reference>
<dbReference type="PANTHER" id="PTHR47926">
    <property type="entry name" value="PENTATRICOPEPTIDE REPEAT-CONTAINING PROTEIN"/>
    <property type="match status" value="1"/>
</dbReference>
<gene>
    <name evidence="3" type="ORF">KP509_26G013500</name>
</gene>
<evidence type="ECO:0000256" key="1">
    <source>
        <dbReference type="ARBA" id="ARBA00022737"/>
    </source>
</evidence>
<accession>A0A8T2RKV1</accession>
<dbReference type="InterPro" id="IPR011990">
    <property type="entry name" value="TPR-like_helical_dom_sf"/>
</dbReference>
<dbReference type="EMBL" id="CM035431">
    <property type="protein sequence ID" value="KAH7296208.1"/>
    <property type="molecule type" value="Genomic_DNA"/>
</dbReference>
<name>A0A8T2RKV1_CERRI</name>
<feature type="repeat" description="PPR" evidence="2">
    <location>
        <begin position="619"/>
        <end position="653"/>
    </location>
</feature>
<feature type="repeat" description="PPR" evidence="2">
    <location>
        <begin position="211"/>
        <end position="245"/>
    </location>
</feature>
<dbReference type="FunFam" id="1.25.40.10:FF:000381">
    <property type="entry name" value="Pentatricopeptide repeat-containing protein"/>
    <property type="match status" value="1"/>
</dbReference>
<keyword evidence="4" id="KW-1185">Reference proteome</keyword>
<dbReference type="GO" id="GO:0003723">
    <property type="term" value="F:RNA binding"/>
    <property type="evidence" value="ECO:0007669"/>
    <property type="project" value="InterPro"/>
</dbReference>
<evidence type="ECO:0000313" key="3">
    <source>
        <dbReference type="EMBL" id="KAH7296208.1"/>
    </source>
</evidence>
<evidence type="ECO:0000313" key="4">
    <source>
        <dbReference type="Proteomes" id="UP000825935"/>
    </source>
</evidence>
<dbReference type="PANTHER" id="PTHR47926:SF382">
    <property type="entry name" value="PENTACOTRIPEPTIDE-REPEAT REGION OF PRORP DOMAIN-CONTAINING PROTEIN"/>
    <property type="match status" value="1"/>
</dbReference>